<organism evidence="4 5">
    <name type="scientific">Blastococcus jejuensis</name>
    <dbReference type="NCBI Taxonomy" id="351224"/>
    <lineage>
        <taxon>Bacteria</taxon>
        <taxon>Bacillati</taxon>
        <taxon>Actinomycetota</taxon>
        <taxon>Actinomycetes</taxon>
        <taxon>Geodermatophilales</taxon>
        <taxon>Geodermatophilaceae</taxon>
        <taxon>Blastococcus</taxon>
    </lineage>
</organism>
<keyword evidence="2" id="KW-0812">Transmembrane</keyword>
<dbReference type="InterPro" id="IPR000160">
    <property type="entry name" value="GGDEF_dom"/>
</dbReference>
<sequence>MPTTVLERLVAVLRRGDVLPPAVPPVGADPSAGRRTGEGGALSTRSSLSDLAAAVPGLRDELVDRARTAGLLVGWVAVLCMPAWTVVDRLTVPEQATAFLVVRLLGEIPMLLAMFALWRLPLGRRRPELLTFAVLATVQVEIAWMIARTTGASFHLLGFTLAIYGSGCILVARPRWTVALVAVSGVALAVFGLTARAPMTTADLVAVVVFMGTASIVATLAHLRRYALNNRELITRIRLEREQQRTGVLLAQLERLSHEDPLTGLANRRRWDAELTSVCTAARHDGGVVGVVLLDIDHFKTVNDRHGHAGGDEVLRQVATLLRARVRCEDLVARLGGDELAVLMPGADLDRAVELAEWLRVEAGELQPPGFAPGELSLSLGVAAVAGEHAYPMEVMSRADEQLYRAKITRNAVGAPQQVLGVPAG</sequence>
<feature type="transmembrane region" description="Helical" evidence="2">
    <location>
        <begin position="69"/>
        <end position="87"/>
    </location>
</feature>
<evidence type="ECO:0000259" key="3">
    <source>
        <dbReference type="PROSITE" id="PS50887"/>
    </source>
</evidence>
<dbReference type="InterPro" id="IPR050469">
    <property type="entry name" value="Diguanylate_Cyclase"/>
</dbReference>
<gene>
    <name evidence="4" type="ORF">GCM10010531_37000</name>
</gene>
<name>A0ABP6PID2_9ACTN</name>
<protein>
    <recommendedName>
        <fullName evidence="3">GGDEF domain-containing protein</fullName>
    </recommendedName>
</protein>
<dbReference type="InterPro" id="IPR043128">
    <property type="entry name" value="Rev_trsase/Diguanyl_cyclase"/>
</dbReference>
<dbReference type="RefSeq" id="WP_344690507.1">
    <property type="nucleotide sequence ID" value="NZ_BAAAVV010000011.1"/>
</dbReference>
<dbReference type="PANTHER" id="PTHR45138">
    <property type="entry name" value="REGULATORY COMPONENTS OF SENSORY TRANSDUCTION SYSTEM"/>
    <property type="match status" value="1"/>
</dbReference>
<evidence type="ECO:0000256" key="1">
    <source>
        <dbReference type="SAM" id="MobiDB-lite"/>
    </source>
</evidence>
<accession>A0ABP6PID2</accession>
<dbReference type="SMART" id="SM00267">
    <property type="entry name" value="GGDEF"/>
    <property type="match status" value="1"/>
</dbReference>
<feature type="transmembrane region" description="Helical" evidence="2">
    <location>
        <begin position="129"/>
        <end position="147"/>
    </location>
</feature>
<comment type="caution">
    <text evidence="4">The sequence shown here is derived from an EMBL/GenBank/DDBJ whole genome shotgun (WGS) entry which is preliminary data.</text>
</comment>
<evidence type="ECO:0000313" key="5">
    <source>
        <dbReference type="Proteomes" id="UP001499924"/>
    </source>
</evidence>
<feature type="region of interest" description="Disordered" evidence="1">
    <location>
        <begin position="23"/>
        <end position="44"/>
    </location>
</feature>
<dbReference type="PROSITE" id="PS50887">
    <property type="entry name" value="GGDEF"/>
    <property type="match status" value="1"/>
</dbReference>
<keyword evidence="5" id="KW-1185">Reference proteome</keyword>
<dbReference type="InterPro" id="IPR029787">
    <property type="entry name" value="Nucleotide_cyclase"/>
</dbReference>
<dbReference type="CDD" id="cd01949">
    <property type="entry name" value="GGDEF"/>
    <property type="match status" value="1"/>
</dbReference>
<feature type="transmembrane region" description="Helical" evidence="2">
    <location>
        <begin position="99"/>
        <end position="117"/>
    </location>
</feature>
<feature type="transmembrane region" description="Helical" evidence="2">
    <location>
        <begin position="153"/>
        <end position="172"/>
    </location>
</feature>
<evidence type="ECO:0000313" key="4">
    <source>
        <dbReference type="EMBL" id="GAA3179564.1"/>
    </source>
</evidence>
<evidence type="ECO:0000256" key="2">
    <source>
        <dbReference type="SAM" id="Phobius"/>
    </source>
</evidence>
<feature type="domain" description="GGDEF" evidence="3">
    <location>
        <begin position="287"/>
        <end position="418"/>
    </location>
</feature>
<feature type="transmembrane region" description="Helical" evidence="2">
    <location>
        <begin position="179"/>
        <end position="198"/>
    </location>
</feature>
<dbReference type="SUPFAM" id="SSF55073">
    <property type="entry name" value="Nucleotide cyclase"/>
    <property type="match status" value="1"/>
</dbReference>
<dbReference type="NCBIfam" id="TIGR00254">
    <property type="entry name" value="GGDEF"/>
    <property type="match status" value="1"/>
</dbReference>
<dbReference type="Proteomes" id="UP001499924">
    <property type="component" value="Unassembled WGS sequence"/>
</dbReference>
<dbReference type="PANTHER" id="PTHR45138:SF9">
    <property type="entry name" value="DIGUANYLATE CYCLASE DGCM-RELATED"/>
    <property type="match status" value="1"/>
</dbReference>
<keyword evidence="2" id="KW-0472">Membrane</keyword>
<proteinExistence type="predicted"/>
<dbReference type="Gene3D" id="3.30.70.270">
    <property type="match status" value="1"/>
</dbReference>
<feature type="transmembrane region" description="Helical" evidence="2">
    <location>
        <begin position="204"/>
        <end position="223"/>
    </location>
</feature>
<dbReference type="EMBL" id="BAAAVV010000011">
    <property type="protein sequence ID" value="GAA3179564.1"/>
    <property type="molecule type" value="Genomic_DNA"/>
</dbReference>
<dbReference type="Pfam" id="PF00990">
    <property type="entry name" value="GGDEF"/>
    <property type="match status" value="1"/>
</dbReference>
<reference evidence="5" key="1">
    <citation type="journal article" date="2019" name="Int. J. Syst. Evol. Microbiol.">
        <title>The Global Catalogue of Microorganisms (GCM) 10K type strain sequencing project: providing services to taxonomists for standard genome sequencing and annotation.</title>
        <authorList>
            <consortium name="The Broad Institute Genomics Platform"/>
            <consortium name="The Broad Institute Genome Sequencing Center for Infectious Disease"/>
            <person name="Wu L."/>
            <person name="Ma J."/>
        </authorList>
    </citation>
    <scope>NUCLEOTIDE SEQUENCE [LARGE SCALE GENOMIC DNA]</scope>
    <source>
        <strain evidence="5">JCM 15614</strain>
    </source>
</reference>
<keyword evidence="2" id="KW-1133">Transmembrane helix</keyword>